<dbReference type="STRING" id="1873176.BFN67_01730"/>
<protein>
    <recommendedName>
        <fullName evidence="3">Glycosyl transferase family 1</fullName>
    </recommendedName>
</protein>
<dbReference type="Pfam" id="PF13692">
    <property type="entry name" value="Glyco_trans_1_4"/>
    <property type="match status" value="1"/>
</dbReference>
<dbReference type="SUPFAM" id="SSF53756">
    <property type="entry name" value="UDP-Glycosyltransferase/glycogen phosphorylase"/>
    <property type="match status" value="1"/>
</dbReference>
<organism evidence="1 2">
    <name type="scientific">Manganibacter manganicus</name>
    <dbReference type="NCBI Taxonomy" id="1873176"/>
    <lineage>
        <taxon>Bacteria</taxon>
        <taxon>Pseudomonadati</taxon>
        <taxon>Pseudomonadota</taxon>
        <taxon>Alphaproteobacteria</taxon>
        <taxon>Hyphomicrobiales</taxon>
        <taxon>Phyllobacteriaceae</taxon>
        <taxon>Manganibacter</taxon>
    </lineage>
</organism>
<dbReference type="Proteomes" id="UP000191905">
    <property type="component" value="Unassembled WGS sequence"/>
</dbReference>
<reference evidence="1 2" key="1">
    <citation type="journal article" date="2016" name="Int. J. Syst. Evol. Microbiol.">
        <title>Pseudaminobacter manganicus sp. nov., isolated from sludge of a manganese mine.</title>
        <authorList>
            <person name="Li J."/>
            <person name="Huang J."/>
            <person name="Liao S."/>
            <person name="Wang G."/>
        </authorList>
    </citation>
    <scope>NUCLEOTIDE SEQUENCE [LARGE SCALE GENOMIC DNA]</scope>
    <source>
        <strain evidence="1 2">JH-7</strain>
    </source>
</reference>
<dbReference type="EMBL" id="MDET01000001">
    <property type="protein sequence ID" value="OQM77581.1"/>
    <property type="molecule type" value="Genomic_DNA"/>
</dbReference>
<gene>
    <name evidence="1" type="ORF">BFN67_01730</name>
</gene>
<evidence type="ECO:0008006" key="3">
    <source>
        <dbReference type="Google" id="ProtNLM"/>
    </source>
</evidence>
<proteinExistence type="predicted"/>
<dbReference type="Gene3D" id="3.40.50.2000">
    <property type="entry name" value="Glycogen Phosphorylase B"/>
    <property type="match status" value="1"/>
</dbReference>
<keyword evidence="2" id="KW-1185">Reference proteome</keyword>
<dbReference type="AlphaFoldDB" id="A0A1V8RWL5"/>
<dbReference type="RefSeq" id="WP_080917845.1">
    <property type="nucleotide sequence ID" value="NZ_MDET01000001.1"/>
</dbReference>
<sequence length="402" mass="45836">MIEPEHHGIDWSGEIGNQALIFHSPLPIALDPISGSAVRPAAMLRAFRDLGVKVAVIDGDSRQRQDKWAATLSSGQSIFGVYSEFSTLPIALADPDRVPRAPSQDFRQFTRLRDMGAPVSVFYRDVYWRFPHLSRRLPFYKKPALAFYWLEAWQIARHVDHVFLPSMRMKDYIPFVRGRAGVSALPPGGKLQQMMRSIKADQPLRLFYVGGVGGEQYDIDPMLRAIEVMGGVRLTLCCREMDWLKVRARYGKLRNVDVVHHSGAQLEQHYREADVFIMWRRMGEYLRFAMPVKQGEAIGWGLPIVTNADCEMGDTVERDGLGWAVRTENELAALLKRLRDDRKLVAAKQAEIMDVREQHSWESRARAVLETLQAYRIRSEMSTFGDLRAAVSSTEYRLPSSQ</sequence>
<evidence type="ECO:0000313" key="2">
    <source>
        <dbReference type="Proteomes" id="UP000191905"/>
    </source>
</evidence>
<comment type="caution">
    <text evidence="1">The sequence shown here is derived from an EMBL/GenBank/DDBJ whole genome shotgun (WGS) entry which is preliminary data.</text>
</comment>
<accession>A0A1V8RWL5</accession>
<dbReference type="OrthoDB" id="5443996at2"/>
<evidence type="ECO:0000313" key="1">
    <source>
        <dbReference type="EMBL" id="OQM77581.1"/>
    </source>
</evidence>
<name>A0A1V8RWL5_9HYPH</name>